<dbReference type="RefSeq" id="WP_182584837.1">
    <property type="nucleotide sequence ID" value="NZ_JABVCQ010000041.1"/>
</dbReference>
<dbReference type="InterPro" id="IPR006665">
    <property type="entry name" value="OmpA-like"/>
</dbReference>
<gene>
    <name evidence="5" type="ORF">HUK38_13390</name>
</gene>
<reference evidence="5 6" key="1">
    <citation type="journal article" date="2020" name="Arch. Microbiol.">
        <title>The genome sequence of the giant phototrophic gammaproteobacterium Thiospirillum jenense gives insight into its physiological properties and phylogenetic relationships.</title>
        <authorList>
            <person name="Imhoff J.F."/>
            <person name="Meyer T.E."/>
            <person name="Kyndt J.A."/>
        </authorList>
    </citation>
    <scope>NUCLEOTIDE SEQUENCE [LARGE SCALE GENOMIC DNA]</scope>
    <source>
        <strain evidence="5 6">DSM 216</strain>
    </source>
</reference>
<comment type="caution">
    <text evidence="5">The sequence shown here is derived from an EMBL/GenBank/DDBJ whole genome shotgun (WGS) entry which is preliminary data.</text>
</comment>
<dbReference type="InterPro" id="IPR036737">
    <property type="entry name" value="OmpA-like_sf"/>
</dbReference>
<proteinExistence type="predicted"/>
<evidence type="ECO:0000313" key="5">
    <source>
        <dbReference type="EMBL" id="MBB1127210.1"/>
    </source>
</evidence>
<dbReference type="AlphaFoldDB" id="A0A839HGX5"/>
<evidence type="ECO:0000256" key="1">
    <source>
        <dbReference type="ARBA" id="ARBA00004370"/>
    </source>
</evidence>
<feature type="domain" description="OmpA-like" evidence="4">
    <location>
        <begin position="1"/>
        <end position="53"/>
    </location>
</feature>
<sequence>MRELDKLGQALTALQLKDMTWVIEGHTDAAGGNLYNQALSEEWAQAAREYLIA</sequence>
<evidence type="ECO:0000259" key="4">
    <source>
        <dbReference type="PROSITE" id="PS51123"/>
    </source>
</evidence>
<dbReference type="PRINTS" id="PR01021">
    <property type="entry name" value="OMPADOMAIN"/>
</dbReference>
<organism evidence="5 6">
    <name type="scientific">Thiospirillum jenense</name>
    <dbReference type="NCBI Taxonomy" id="1653858"/>
    <lineage>
        <taxon>Bacteria</taxon>
        <taxon>Pseudomonadati</taxon>
        <taxon>Pseudomonadota</taxon>
        <taxon>Gammaproteobacteria</taxon>
        <taxon>Chromatiales</taxon>
        <taxon>Chromatiaceae</taxon>
        <taxon>Thiospirillum</taxon>
    </lineage>
</organism>
<protein>
    <submittedName>
        <fullName evidence="5">OmpA family protein</fullName>
    </submittedName>
</protein>
<accession>A0A839HGX5</accession>
<evidence type="ECO:0000256" key="2">
    <source>
        <dbReference type="ARBA" id="ARBA00023136"/>
    </source>
</evidence>
<keyword evidence="6" id="KW-1185">Reference proteome</keyword>
<evidence type="ECO:0000256" key="3">
    <source>
        <dbReference type="PROSITE-ProRule" id="PRU00473"/>
    </source>
</evidence>
<evidence type="ECO:0000313" key="6">
    <source>
        <dbReference type="Proteomes" id="UP000548632"/>
    </source>
</evidence>
<dbReference type="InterPro" id="IPR006664">
    <property type="entry name" value="OMP_bac"/>
</dbReference>
<dbReference type="PROSITE" id="PS51123">
    <property type="entry name" value="OMPA_2"/>
    <property type="match status" value="1"/>
</dbReference>
<comment type="subcellular location">
    <subcellularLocation>
        <location evidence="1">Membrane</location>
    </subcellularLocation>
</comment>
<dbReference type="SUPFAM" id="SSF103088">
    <property type="entry name" value="OmpA-like"/>
    <property type="match status" value="1"/>
</dbReference>
<name>A0A839HGX5_9GAMM</name>
<dbReference type="Proteomes" id="UP000548632">
    <property type="component" value="Unassembled WGS sequence"/>
</dbReference>
<keyword evidence="2 3" id="KW-0472">Membrane</keyword>
<dbReference type="GO" id="GO:0016020">
    <property type="term" value="C:membrane"/>
    <property type="evidence" value="ECO:0007669"/>
    <property type="project" value="UniProtKB-SubCell"/>
</dbReference>
<dbReference type="EMBL" id="JABVCQ010000041">
    <property type="protein sequence ID" value="MBB1127210.1"/>
    <property type="molecule type" value="Genomic_DNA"/>
</dbReference>
<dbReference type="Gene3D" id="3.30.1330.60">
    <property type="entry name" value="OmpA-like domain"/>
    <property type="match status" value="1"/>
</dbReference>
<dbReference type="Pfam" id="PF00691">
    <property type="entry name" value="OmpA"/>
    <property type="match status" value="1"/>
</dbReference>